<dbReference type="FunCoup" id="D8QP74">
    <property type="interactions" value="207"/>
</dbReference>
<dbReference type="KEGG" id="smo:SELMODRAFT_403150"/>
<dbReference type="AlphaFoldDB" id="D8QP74"/>
<evidence type="ECO:0000313" key="3">
    <source>
        <dbReference type="Proteomes" id="UP000001514"/>
    </source>
</evidence>
<proteinExistence type="predicted"/>
<dbReference type="OrthoDB" id="1931944at2759"/>
<feature type="compositionally biased region" description="Basic residues" evidence="1">
    <location>
        <begin position="126"/>
        <end position="156"/>
    </location>
</feature>
<dbReference type="PANTHER" id="PTHR37255">
    <property type="entry name" value="OS07G0669600 PROTEIN"/>
    <property type="match status" value="1"/>
</dbReference>
<keyword evidence="3" id="KW-1185">Reference proteome</keyword>
<dbReference type="OMA" id="CAVMKKP"/>
<feature type="compositionally biased region" description="Basic and acidic residues" evidence="1">
    <location>
        <begin position="1"/>
        <end position="11"/>
    </location>
</feature>
<gene>
    <name evidence="2" type="ORF">SELMODRAFT_403150</name>
</gene>
<dbReference type="InParanoid" id="D8QP74"/>
<dbReference type="Gramene" id="EFJ38230">
    <property type="protein sequence ID" value="EFJ38230"/>
    <property type="gene ID" value="SELMODRAFT_403150"/>
</dbReference>
<organism evidence="3">
    <name type="scientific">Selaginella moellendorffii</name>
    <name type="common">Spikemoss</name>
    <dbReference type="NCBI Taxonomy" id="88036"/>
    <lineage>
        <taxon>Eukaryota</taxon>
        <taxon>Viridiplantae</taxon>
        <taxon>Streptophyta</taxon>
        <taxon>Embryophyta</taxon>
        <taxon>Tracheophyta</taxon>
        <taxon>Lycopodiopsida</taxon>
        <taxon>Selaginellales</taxon>
        <taxon>Selaginellaceae</taxon>
        <taxon>Selaginella</taxon>
    </lineage>
</organism>
<evidence type="ECO:0000256" key="1">
    <source>
        <dbReference type="SAM" id="MobiDB-lite"/>
    </source>
</evidence>
<dbReference type="PANTHER" id="PTHR37255:SF1">
    <property type="entry name" value="OS07G0669600 PROTEIN"/>
    <property type="match status" value="1"/>
</dbReference>
<evidence type="ECO:0000313" key="2">
    <source>
        <dbReference type="EMBL" id="EFJ38230.1"/>
    </source>
</evidence>
<accession>D8QP74</accession>
<sequence length="156" mass="17140">MEELTEAERRALRGSKFPPLQQDPDRSGNAQPRLAHPGGALTTNKAAALAKFLERKLKEPGSLSSLDPDIVERAVLNAKAAVNPGKHSTGLKIRHVTSFSDSEEESMKRTAGPSSSLSVAAPVIDKKKKNKKNKKGKNIMKKKKKKKQKQKHNKQN</sequence>
<name>D8QP74_SELML</name>
<reference evidence="2 3" key="1">
    <citation type="journal article" date="2011" name="Science">
        <title>The Selaginella genome identifies genetic changes associated with the evolution of vascular plants.</title>
        <authorList>
            <person name="Banks J.A."/>
            <person name="Nishiyama T."/>
            <person name="Hasebe M."/>
            <person name="Bowman J.L."/>
            <person name="Gribskov M."/>
            <person name="dePamphilis C."/>
            <person name="Albert V.A."/>
            <person name="Aono N."/>
            <person name="Aoyama T."/>
            <person name="Ambrose B.A."/>
            <person name="Ashton N.W."/>
            <person name="Axtell M.J."/>
            <person name="Barker E."/>
            <person name="Barker M.S."/>
            <person name="Bennetzen J.L."/>
            <person name="Bonawitz N.D."/>
            <person name="Chapple C."/>
            <person name="Cheng C."/>
            <person name="Correa L.G."/>
            <person name="Dacre M."/>
            <person name="DeBarry J."/>
            <person name="Dreyer I."/>
            <person name="Elias M."/>
            <person name="Engstrom E.M."/>
            <person name="Estelle M."/>
            <person name="Feng L."/>
            <person name="Finet C."/>
            <person name="Floyd S.K."/>
            <person name="Frommer W.B."/>
            <person name="Fujita T."/>
            <person name="Gramzow L."/>
            <person name="Gutensohn M."/>
            <person name="Harholt J."/>
            <person name="Hattori M."/>
            <person name="Heyl A."/>
            <person name="Hirai T."/>
            <person name="Hiwatashi Y."/>
            <person name="Ishikawa M."/>
            <person name="Iwata M."/>
            <person name="Karol K.G."/>
            <person name="Koehler B."/>
            <person name="Kolukisaoglu U."/>
            <person name="Kubo M."/>
            <person name="Kurata T."/>
            <person name="Lalonde S."/>
            <person name="Li K."/>
            <person name="Li Y."/>
            <person name="Litt A."/>
            <person name="Lyons E."/>
            <person name="Manning G."/>
            <person name="Maruyama T."/>
            <person name="Michael T.P."/>
            <person name="Mikami K."/>
            <person name="Miyazaki S."/>
            <person name="Morinaga S."/>
            <person name="Murata T."/>
            <person name="Mueller-Roeber B."/>
            <person name="Nelson D.R."/>
            <person name="Obara M."/>
            <person name="Oguri Y."/>
            <person name="Olmstead R.G."/>
            <person name="Onodera N."/>
            <person name="Petersen B.L."/>
            <person name="Pils B."/>
            <person name="Prigge M."/>
            <person name="Rensing S.A."/>
            <person name="Riano-Pachon D.M."/>
            <person name="Roberts A.W."/>
            <person name="Sato Y."/>
            <person name="Scheller H.V."/>
            <person name="Schulz B."/>
            <person name="Schulz C."/>
            <person name="Shakirov E.V."/>
            <person name="Shibagaki N."/>
            <person name="Shinohara N."/>
            <person name="Shippen D.E."/>
            <person name="Soerensen I."/>
            <person name="Sotooka R."/>
            <person name="Sugimoto N."/>
            <person name="Sugita M."/>
            <person name="Sumikawa N."/>
            <person name="Tanurdzic M."/>
            <person name="Theissen G."/>
            <person name="Ulvskov P."/>
            <person name="Wakazuki S."/>
            <person name="Weng J.K."/>
            <person name="Willats W.W."/>
            <person name="Wipf D."/>
            <person name="Wolf P.G."/>
            <person name="Yang L."/>
            <person name="Zimmer A.D."/>
            <person name="Zhu Q."/>
            <person name="Mitros T."/>
            <person name="Hellsten U."/>
            <person name="Loque D."/>
            <person name="Otillar R."/>
            <person name="Salamov A."/>
            <person name="Schmutz J."/>
            <person name="Shapiro H."/>
            <person name="Lindquist E."/>
            <person name="Lucas S."/>
            <person name="Rokhsar D."/>
            <person name="Grigoriev I.V."/>
        </authorList>
    </citation>
    <scope>NUCLEOTIDE SEQUENCE [LARGE SCALE GENOMIC DNA]</scope>
</reference>
<dbReference type="HOGENOM" id="CLU_129000_0_0_1"/>
<feature type="region of interest" description="Disordered" evidence="1">
    <location>
        <begin position="1"/>
        <end position="42"/>
    </location>
</feature>
<dbReference type="eggNOG" id="ENOG502S155">
    <property type="taxonomic scope" value="Eukaryota"/>
</dbReference>
<feature type="region of interest" description="Disordered" evidence="1">
    <location>
        <begin position="84"/>
        <end position="156"/>
    </location>
</feature>
<dbReference type="EMBL" id="GL377565">
    <property type="protein sequence ID" value="EFJ38230.1"/>
    <property type="molecule type" value="Genomic_DNA"/>
</dbReference>
<dbReference type="Proteomes" id="UP000001514">
    <property type="component" value="Unassembled WGS sequence"/>
</dbReference>
<protein>
    <submittedName>
        <fullName evidence="2">Uncharacterized protein</fullName>
    </submittedName>
</protein>